<proteinExistence type="predicted"/>
<dbReference type="EMBL" id="CP018308">
    <property type="protein sequence ID" value="ASI89120.1"/>
    <property type="molecule type" value="Genomic_DNA"/>
</dbReference>
<protein>
    <submittedName>
        <fullName evidence="1">Uncharacterized protein</fullName>
    </submittedName>
</protein>
<dbReference type="KEGG" id="vsh:BSZ05_04485"/>
<evidence type="ECO:0000313" key="2">
    <source>
        <dbReference type="Proteomes" id="UP000197092"/>
    </source>
</evidence>
<sequence>MSGLAPLPTGSSRNKIEFLYEQMAGLGGGSTLPIVKTNFFPSEGTGWNDDLDGFVLKPFVPTFANGWSNDLDLKPFITPELEHDEPLVTLCFSVSVSAMLSGFTGELAYTILLVNERGEPIRDGLNTPIGIGLNGTTMHGAMSEQGQRITANETVVLSVDKLNVHDKEKVIPRVVVRADPTYQMTQSVSNRDVLEHAQFQVGEVTLVGLGVSSTSI</sequence>
<reference evidence="2" key="1">
    <citation type="submission" date="2016-12" db="EMBL/GenBank/DDBJ databases">
        <title>Comparative genomic analysis reveals the diversity, evolution, and environmental adaptation strategies of the genus Vibrio.</title>
        <authorList>
            <person name="Lin H."/>
            <person name="Wang X."/>
            <person name="Zhang X.-H."/>
        </authorList>
    </citation>
    <scope>NUCLEOTIDE SEQUENCE [LARGE SCALE GENOMIC DNA]</scope>
    <source>
        <strain evidence="2">QT6D1</strain>
    </source>
</reference>
<gene>
    <name evidence="1" type="ORF">BSZ05_04485</name>
</gene>
<organism evidence="1 2">
    <name type="scientific">Vibrio mediterranei</name>
    <dbReference type="NCBI Taxonomy" id="689"/>
    <lineage>
        <taxon>Bacteria</taxon>
        <taxon>Pseudomonadati</taxon>
        <taxon>Pseudomonadota</taxon>
        <taxon>Gammaproteobacteria</taxon>
        <taxon>Vibrionales</taxon>
        <taxon>Vibrionaceae</taxon>
        <taxon>Vibrio</taxon>
    </lineage>
</organism>
<dbReference type="RefSeq" id="WP_088876280.1">
    <property type="nucleotide sequence ID" value="NZ_CP018308.1"/>
</dbReference>
<evidence type="ECO:0000313" key="1">
    <source>
        <dbReference type="EMBL" id="ASI89120.1"/>
    </source>
</evidence>
<accession>A0AAN1FEM2</accession>
<dbReference type="Proteomes" id="UP000197092">
    <property type="component" value="Chromosome 1"/>
</dbReference>
<name>A0AAN1FEM2_9VIBR</name>
<dbReference type="AlphaFoldDB" id="A0AAN1FEM2"/>